<dbReference type="Pfam" id="PF16036">
    <property type="entry name" value="Chalcone_3"/>
    <property type="match status" value="1"/>
</dbReference>
<keyword evidence="6" id="KW-0732">Signal</keyword>
<dbReference type="Pfam" id="PF03544">
    <property type="entry name" value="TonB_C"/>
    <property type="match status" value="1"/>
</dbReference>
<keyword evidence="9" id="KW-1185">Reference proteome</keyword>
<proteinExistence type="predicted"/>
<feature type="region of interest" description="Disordered" evidence="5">
    <location>
        <begin position="211"/>
        <end position="237"/>
    </location>
</feature>
<dbReference type="EMBL" id="JAOANI010000015">
    <property type="protein sequence ID" value="MCT7359002.1"/>
    <property type="molecule type" value="Genomic_DNA"/>
</dbReference>
<evidence type="ECO:0000256" key="1">
    <source>
        <dbReference type="ARBA" id="ARBA00004167"/>
    </source>
</evidence>
<keyword evidence="3" id="KW-1133">Transmembrane helix</keyword>
<feature type="signal peptide" evidence="6">
    <location>
        <begin position="1"/>
        <end position="22"/>
    </location>
</feature>
<sequence>MIRAFLMITLLTGMLPSTQLQAAELVLNGSASYYYLTREYYVAGLYLAAPEQNPDTILSANTAKRMQLIVSTERWSPRKWAQQWQNNISINNDNLSADTQVQQAVMEFTQFPRDDLHRDDEITVDYQPGGNTRVLLNRELVIESSGVELFNYLLNTWIGKLPPSREFRQHILQQDTSAAAEQNRRLLLTHEIPAARSQLYSRWLNAERAAQQAEQERQQQQARAAELEAEKAELEAKKQRQAEARRLAEERAAREAAEKLAQQRAEQLRLAQATAIKAQAERLAKAQKPASSKASNSKNTAKSADTLAAEQDYYLQQLQWQLQRQLEAEVSYPAWAKQFAQEGLVEMDLELNRNGETFNLRARDDSVAKLLITEVQRAVQSAATKIGINADLEGQQWPLSVRYRFSLQGAEQPTMAMPQPPKSLQVKKAPKAQQGQLRQSYEDVQRERILNTVEYPKAAQILKKKGLVELQVEILRDGKLGEIKELSNNRHRELTQALINAVKQNAPFPPLPAELSDSNLQLKVSHDFKL</sequence>
<dbReference type="InterPro" id="IPR016087">
    <property type="entry name" value="Chalcone_isomerase"/>
</dbReference>
<evidence type="ECO:0000313" key="9">
    <source>
        <dbReference type="Proteomes" id="UP001147830"/>
    </source>
</evidence>
<dbReference type="GO" id="GO:0016020">
    <property type="term" value="C:membrane"/>
    <property type="evidence" value="ECO:0007669"/>
    <property type="project" value="UniProtKB-SubCell"/>
</dbReference>
<protein>
    <submittedName>
        <fullName evidence="8">TonB family protein</fullName>
    </submittedName>
</protein>
<dbReference type="GO" id="GO:0016872">
    <property type="term" value="F:intramolecular lyase activity"/>
    <property type="evidence" value="ECO:0007669"/>
    <property type="project" value="InterPro"/>
</dbReference>
<evidence type="ECO:0000256" key="3">
    <source>
        <dbReference type="ARBA" id="ARBA00022989"/>
    </source>
</evidence>
<comment type="caution">
    <text evidence="8">The sequence shown here is derived from an EMBL/GenBank/DDBJ whole genome shotgun (WGS) entry which is preliminary data.</text>
</comment>
<feature type="region of interest" description="Disordered" evidence="5">
    <location>
        <begin position="282"/>
        <end position="303"/>
    </location>
</feature>
<evidence type="ECO:0000256" key="6">
    <source>
        <dbReference type="SAM" id="SignalP"/>
    </source>
</evidence>
<dbReference type="PROSITE" id="PS52015">
    <property type="entry name" value="TONB_CTD"/>
    <property type="match status" value="2"/>
</dbReference>
<dbReference type="AlphaFoldDB" id="A0A9X2WEN7"/>
<dbReference type="NCBIfam" id="TIGR01352">
    <property type="entry name" value="tonB_Cterm"/>
    <property type="match status" value="1"/>
</dbReference>
<evidence type="ECO:0000256" key="5">
    <source>
        <dbReference type="SAM" id="MobiDB-lite"/>
    </source>
</evidence>
<dbReference type="InterPro" id="IPR006260">
    <property type="entry name" value="TonB/TolA_C"/>
</dbReference>
<gene>
    <name evidence="8" type="ORF">NYR02_08225</name>
</gene>
<accession>A0A9X2WEN7</accession>
<dbReference type="InterPro" id="IPR036298">
    <property type="entry name" value="Chalcone_isomerase_sf"/>
</dbReference>
<dbReference type="GO" id="GO:0055085">
    <property type="term" value="P:transmembrane transport"/>
    <property type="evidence" value="ECO:0007669"/>
    <property type="project" value="InterPro"/>
</dbReference>
<evidence type="ECO:0000256" key="2">
    <source>
        <dbReference type="ARBA" id="ARBA00022692"/>
    </source>
</evidence>
<evidence type="ECO:0000259" key="7">
    <source>
        <dbReference type="PROSITE" id="PS52015"/>
    </source>
</evidence>
<keyword evidence="4" id="KW-0472">Membrane</keyword>
<feature type="compositionally biased region" description="Low complexity" evidence="5">
    <location>
        <begin position="211"/>
        <end position="224"/>
    </location>
</feature>
<dbReference type="SUPFAM" id="SSF74653">
    <property type="entry name" value="TolA/TonB C-terminal domain"/>
    <property type="match status" value="2"/>
</dbReference>
<feature type="compositionally biased region" description="Low complexity" evidence="5">
    <location>
        <begin position="286"/>
        <end position="303"/>
    </location>
</feature>
<reference evidence="8" key="2">
    <citation type="submission" date="2022-08" db="EMBL/GenBank/DDBJ databases">
        <authorList>
            <person name="Dong C."/>
        </authorList>
    </citation>
    <scope>NUCLEOTIDE SEQUENCE</scope>
    <source>
        <strain evidence="8">59MF3M-4</strain>
    </source>
</reference>
<feature type="domain" description="TonB C-terminal" evidence="7">
    <location>
        <begin position="317"/>
        <end position="414"/>
    </location>
</feature>
<dbReference type="RefSeq" id="WP_260975892.1">
    <property type="nucleotide sequence ID" value="NZ_JAOANI010000015.1"/>
</dbReference>
<feature type="chain" id="PRO_5040911373" evidence="6">
    <location>
        <begin position="23"/>
        <end position="530"/>
    </location>
</feature>
<organism evidence="8 9">
    <name type="scientific">Thalassolituus pacificus</name>
    <dbReference type="NCBI Taxonomy" id="2975440"/>
    <lineage>
        <taxon>Bacteria</taxon>
        <taxon>Pseudomonadati</taxon>
        <taxon>Pseudomonadota</taxon>
        <taxon>Gammaproteobacteria</taxon>
        <taxon>Oceanospirillales</taxon>
        <taxon>Oceanospirillaceae</taxon>
        <taxon>Thalassolituus</taxon>
    </lineage>
</organism>
<feature type="region of interest" description="Disordered" evidence="5">
    <location>
        <begin position="412"/>
        <end position="440"/>
    </location>
</feature>
<comment type="subcellular location">
    <subcellularLocation>
        <location evidence="1">Membrane</location>
        <topology evidence="1">Single-pass membrane protein</topology>
    </subcellularLocation>
</comment>
<keyword evidence="2" id="KW-0812">Transmembrane</keyword>
<evidence type="ECO:0000313" key="8">
    <source>
        <dbReference type="EMBL" id="MCT7359002.1"/>
    </source>
</evidence>
<dbReference type="SUPFAM" id="SSF54626">
    <property type="entry name" value="Chalcone isomerase"/>
    <property type="match status" value="1"/>
</dbReference>
<name>A0A9X2WEN7_9GAMM</name>
<reference evidence="8" key="1">
    <citation type="journal article" date="2022" name="Front. Microbiol.">
        <title>Genome-based taxonomic rearrangement of Oceanobacter-related bacteria including the description of Thalassolituus hydrocarbonoclasticus sp. nov. and Thalassolituus pacificus sp. nov. and emended description of the genus Thalassolituus.</title>
        <authorList>
            <person name="Dong C."/>
            <person name="Wei L."/>
            <person name="Wang J."/>
            <person name="Lai Q."/>
            <person name="Huang Z."/>
            <person name="Shao Z."/>
        </authorList>
    </citation>
    <scope>NUCLEOTIDE SEQUENCE</scope>
    <source>
        <strain evidence="8">59MF3M-4</strain>
    </source>
</reference>
<dbReference type="InterPro" id="IPR037682">
    <property type="entry name" value="TonB_C"/>
</dbReference>
<evidence type="ECO:0000256" key="4">
    <source>
        <dbReference type="ARBA" id="ARBA00023136"/>
    </source>
</evidence>
<feature type="domain" description="TonB C-terminal" evidence="7">
    <location>
        <begin position="440"/>
        <end position="530"/>
    </location>
</feature>
<dbReference type="Proteomes" id="UP001147830">
    <property type="component" value="Unassembled WGS sequence"/>
</dbReference>
<feature type="compositionally biased region" description="Basic and acidic residues" evidence="5">
    <location>
        <begin position="225"/>
        <end position="237"/>
    </location>
</feature>
<dbReference type="Gene3D" id="3.30.1150.10">
    <property type="match status" value="1"/>
</dbReference>